<dbReference type="AlphaFoldDB" id="A0A0A1SQM5"/>
<accession>A0A0A1SQM5</accession>
<evidence type="ECO:0000313" key="9">
    <source>
        <dbReference type="Proteomes" id="UP000039046"/>
    </source>
</evidence>
<sequence length="412" mass="44744">MTVSKLRIAIVGGGVAGASLANALAQCNNLTLQLFESAPKFSERGAAVGLSKHAQNALKLAVADYNGVIKKSGAVEMGAACMHVGCGKYHGEEMKDIETDGSLYIVHRASLLRELLAPLPESILYPNKKLCKIEPLDDSVRLTFEDGHSDTFDAVIGADGIFSFVRKHVIGSEADKPTPAGFWNCIAIVPMELAREKLGDKPFQSHRQWVRGGGSAFTMTDVVENGTMVQIVMAHVETEHPSDRKQAMSRDDLKDAFQDWLSDPFAHGMIDLLTPDGEVTAYSQWEHLNTSTYTNKHVCIMGDAAHASTPWQGAGAGLAIEDAVILAAVLAKVTTAKEIPAAFAVYDAVRRSRGNMLVHNSREAGALICNADKYTPAELKATLNGRWDYLRYFDLAAQRTEVVEKMDALLKE</sequence>
<dbReference type="Pfam" id="PF01494">
    <property type="entry name" value="FAD_binding_3"/>
    <property type="match status" value="1"/>
</dbReference>
<comment type="cofactor">
    <cofactor evidence="1">
        <name>FAD</name>
        <dbReference type="ChEBI" id="CHEBI:57692"/>
    </cofactor>
</comment>
<dbReference type="EMBL" id="CDHN01000001">
    <property type="protein sequence ID" value="CEJ82703.1"/>
    <property type="molecule type" value="Genomic_DNA"/>
</dbReference>
<dbReference type="GO" id="GO:0004497">
    <property type="term" value="F:monooxygenase activity"/>
    <property type="evidence" value="ECO:0007669"/>
    <property type="project" value="UniProtKB-KW"/>
</dbReference>
<evidence type="ECO:0000259" key="7">
    <source>
        <dbReference type="Pfam" id="PF01494"/>
    </source>
</evidence>
<dbReference type="PANTHER" id="PTHR46720:SF3">
    <property type="entry name" value="FAD-BINDING DOMAIN-CONTAINING PROTEIN-RELATED"/>
    <property type="match status" value="1"/>
</dbReference>
<evidence type="ECO:0000256" key="1">
    <source>
        <dbReference type="ARBA" id="ARBA00001974"/>
    </source>
</evidence>
<dbReference type="PANTHER" id="PTHR46720">
    <property type="entry name" value="HYDROXYLASE, PUTATIVE (AFU_ORTHOLOGUE AFUA_3G01460)-RELATED"/>
    <property type="match status" value="1"/>
</dbReference>
<evidence type="ECO:0000256" key="3">
    <source>
        <dbReference type="ARBA" id="ARBA00022630"/>
    </source>
</evidence>
<dbReference type="InterPro" id="IPR051104">
    <property type="entry name" value="FAD_monoxygenase"/>
</dbReference>
<name>A0A0A1SQM5_9HYPO</name>
<dbReference type="STRING" id="1531966.A0A0A1SQM5"/>
<dbReference type="InterPro" id="IPR036188">
    <property type="entry name" value="FAD/NAD-bd_sf"/>
</dbReference>
<evidence type="ECO:0000256" key="6">
    <source>
        <dbReference type="ARBA" id="ARBA00023033"/>
    </source>
</evidence>
<keyword evidence="9" id="KW-1185">Reference proteome</keyword>
<organism evidence="8 9">
    <name type="scientific">[Torrubiella] hemipterigena</name>
    <dbReference type="NCBI Taxonomy" id="1531966"/>
    <lineage>
        <taxon>Eukaryota</taxon>
        <taxon>Fungi</taxon>
        <taxon>Dikarya</taxon>
        <taxon>Ascomycota</taxon>
        <taxon>Pezizomycotina</taxon>
        <taxon>Sordariomycetes</taxon>
        <taxon>Hypocreomycetidae</taxon>
        <taxon>Hypocreales</taxon>
        <taxon>Clavicipitaceae</taxon>
        <taxon>Clavicipitaceae incertae sedis</taxon>
        <taxon>'Torrubiella' clade</taxon>
    </lineage>
</organism>
<dbReference type="SUPFAM" id="SSF51905">
    <property type="entry name" value="FAD/NAD(P)-binding domain"/>
    <property type="match status" value="1"/>
</dbReference>
<protein>
    <recommendedName>
        <fullName evidence="7">FAD-binding domain-containing protein</fullName>
    </recommendedName>
</protein>
<dbReference type="OrthoDB" id="4936350at2759"/>
<dbReference type="GO" id="GO:0071949">
    <property type="term" value="F:FAD binding"/>
    <property type="evidence" value="ECO:0007669"/>
    <property type="project" value="InterPro"/>
</dbReference>
<dbReference type="HOGENOM" id="CLU_009665_6_5_1"/>
<evidence type="ECO:0000256" key="2">
    <source>
        <dbReference type="ARBA" id="ARBA00007992"/>
    </source>
</evidence>
<gene>
    <name evidence="8" type="ORF">VHEMI02752</name>
</gene>
<keyword evidence="3" id="KW-0285">Flavoprotein</keyword>
<keyword evidence="5" id="KW-0560">Oxidoreductase</keyword>
<proteinExistence type="inferred from homology"/>
<dbReference type="InterPro" id="IPR002938">
    <property type="entry name" value="FAD-bd"/>
</dbReference>
<dbReference type="GO" id="GO:0044550">
    <property type="term" value="P:secondary metabolite biosynthetic process"/>
    <property type="evidence" value="ECO:0007669"/>
    <property type="project" value="TreeGrafter"/>
</dbReference>
<keyword evidence="6" id="KW-0503">Monooxygenase</keyword>
<evidence type="ECO:0000256" key="4">
    <source>
        <dbReference type="ARBA" id="ARBA00022827"/>
    </source>
</evidence>
<evidence type="ECO:0000256" key="5">
    <source>
        <dbReference type="ARBA" id="ARBA00023002"/>
    </source>
</evidence>
<dbReference type="PRINTS" id="PR00420">
    <property type="entry name" value="RNGMNOXGNASE"/>
</dbReference>
<evidence type="ECO:0000313" key="8">
    <source>
        <dbReference type="EMBL" id="CEJ82703.1"/>
    </source>
</evidence>
<keyword evidence="4" id="KW-0274">FAD</keyword>
<dbReference type="Proteomes" id="UP000039046">
    <property type="component" value="Unassembled WGS sequence"/>
</dbReference>
<comment type="similarity">
    <text evidence="2">Belongs to the paxM FAD-dependent monooxygenase family.</text>
</comment>
<dbReference type="Gene3D" id="3.50.50.60">
    <property type="entry name" value="FAD/NAD(P)-binding domain"/>
    <property type="match status" value="1"/>
</dbReference>
<reference evidence="8 9" key="1">
    <citation type="journal article" date="2015" name="Genome Announc.">
        <title>Draft Genome Sequence and Gene Annotation of the Entomopathogenic Fungus Verticillium hemipterigenum.</title>
        <authorList>
            <person name="Horn F."/>
            <person name="Habel A."/>
            <person name="Scharf D.H."/>
            <person name="Dworschak J."/>
            <person name="Brakhage A.A."/>
            <person name="Guthke R."/>
            <person name="Hertweck C."/>
            <person name="Linde J."/>
        </authorList>
    </citation>
    <scope>NUCLEOTIDE SEQUENCE [LARGE SCALE GENOMIC DNA]</scope>
</reference>
<feature type="domain" description="FAD-binding" evidence="7">
    <location>
        <begin position="146"/>
        <end position="360"/>
    </location>
</feature>